<dbReference type="Proteomes" id="UP000028701">
    <property type="component" value="Unassembled WGS sequence"/>
</dbReference>
<dbReference type="EMBL" id="BBJU01000027">
    <property type="protein sequence ID" value="GAK72672.1"/>
    <property type="molecule type" value="Genomic_DNA"/>
</dbReference>
<protein>
    <recommendedName>
        <fullName evidence="3">Flagellar hook protein</fullName>
    </recommendedName>
</protein>
<dbReference type="AlphaFoldDB" id="A0A081D176"/>
<dbReference type="RefSeq" id="WP_045232107.1">
    <property type="nucleotide sequence ID" value="NZ_BBJU01000027.1"/>
</dbReference>
<evidence type="ECO:0008006" key="3">
    <source>
        <dbReference type="Google" id="ProtNLM"/>
    </source>
</evidence>
<organism evidence="1 2">
    <name type="scientific">Agrobacterium rubi TR3 = NBRC 13261</name>
    <dbReference type="NCBI Taxonomy" id="1368415"/>
    <lineage>
        <taxon>Bacteria</taxon>
        <taxon>Pseudomonadati</taxon>
        <taxon>Pseudomonadota</taxon>
        <taxon>Alphaproteobacteria</taxon>
        <taxon>Hyphomicrobiales</taxon>
        <taxon>Rhizobiaceae</taxon>
        <taxon>Rhizobium/Agrobacterium group</taxon>
        <taxon>Agrobacterium</taxon>
    </lineage>
</organism>
<reference evidence="1 2" key="1">
    <citation type="submission" date="2014-08" db="EMBL/GenBank/DDBJ databases">
        <title>Whole genome shotgun sequence of Rhizobium rubi NBRC 13261.</title>
        <authorList>
            <person name="Katano-Makiyama Y."/>
            <person name="Hosoyama A."/>
            <person name="Hashimoto M."/>
            <person name="Hosoyama Y."/>
            <person name="Noguchi M."/>
            <person name="Tsuchikane K."/>
            <person name="Uohara A."/>
            <person name="Ohji S."/>
            <person name="Ichikawa N."/>
            <person name="Kimura A."/>
            <person name="Yamazoe A."/>
            <person name="Fujita N."/>
        </authorList>
    </citation>
    <scope>NUCLEOTIDE SEQUENCE [LARGE SCALE GENOMIC DNA]</scope>
    <source>
        <strain evidence="1 2">NBRC 13261</strain>
    </source>
</reference>
<evidence type="ECO:0000313" key="2">
    <source>
        <dbReference type="Proteomes" id="UP000028701"/>
    </source>
</evidence>
<name>A0A081D176_9HYPH</name>
<comment type="caution">
    <text evidence="1">The sequence shown here is derived from an EMBL/GenBank/DDBJ whole genome shotgun (WGS) entry which is preliminary data.</text>
</comment>
<gene>
    <name evidence="1" type="ORF">RRU01S_27_00600</name>
</gene>
<evidence type="ECO:0000313" key="1">
    <source>
        <dbReference type="EMBL" id="GAK72672.1"/>
    </source>
</evidence>
<accession>A0A081D176</accession>
<dbReference type="OrthoDB" id="8304877at2"/>
<proteinExistence type="predicted"/>
<sequence length="79" mass="8017">MSKMIEINSDMLDLVSGGATTVASTVTIGADGAVTGNYSFGSRSGSFSATLPAEVVQKAGTFSFSNKSGSFSFENSFAS</sequence>